<gene>
    <name evidence="1" type="ORF">RN001_006768</name>
</gene>
<keyword evidence="2" id="KW-1185">Reference proteome</keyword>
<evidence type="ECO:0000313" key="1">
    <source>
        <dbReference type="EMBL" id="KAK4883449.1"/>
    </source>
</evidence>
<proteinExistence type="predicted"/>
<accession>A0AAN7PE27</accession>
<reference evidence="2" key="1">
    <citation type="submission" date="2023-01" db="EMBL/GenBank/DDBJ databases">
        <title>Key to firefly adult light organ development and bioluminescence: homeobox transcription factors regulate luciferase expression and transportation to peroxisome.</title>
        <authorList>
            <person name="Fu X."/>
        </authorList>
    </citation>
    <scope>NUCLEOTIDE SEQUENCE [LARGE SCALE GENOMIC DNA]</scope>
</reference>
<dbReference type="EMBL" id="JARPUR010000002">
    <property type="protein sequence ID" value="KAK4883449.1"/>
    <property type="molecule type" value="Genomic_DNA"/>
</dbReference>
<comment type="caution">
    <text evidence="1">The sequence shown here is derived from an EMBL/GenBank/DDBJ whole genome shotgun (WGS) entry which is preliminary data.</text>
</comment>
<name>A0AAN7PE27_9COLE</name>
<evidence type="ECO:0000313" key="2">
    <source>
        <dbReference type="Proteomes" id="UP001353858"/>
    </source>
</evidence>
<sequence>MNRFKLDILGVAETWWPDKLTESWQKIIDSVTSSMQNKLGYKTKNKKQKWMTDEIVLLMDERRKYKNETDGNTYKDIQRLIRSKIRIAKNECLKQ</sequence>
<organism evidence="1 2">
    <name type="scientific">Aquatica leii</name>
    <dbReference type="NCBI Taxonomy" id="1421715"/>
    <lineage>
        <taxon>Eukaryota</taxon>
        <taxon>Metazoa</taxon>
        <taxon>Ecdysozoa</taxon>
        <taxon>Arthropoda</taxon>
        <taxon>Hexapoda</taxon>
        <taxon>Insecta</taxon>
        <taxon>Pterygota</taxon>
        <taxon>Neoptera</taxon>
        <taxon>Endopterygota</taxon>
        <taxon>Coleoptera</taxon>
        <taxon>Polyphaga</taxon>
        <taxon>Elateriformia</taxon>
        <taxon>Elateroidea</taxon>
        <taxon>Lampyridae</taxon>
        <taxon>Luciolinae</taxon>
        <taxon>Aquatica</taxon>
    </lineage>
</organism>
<dbReference type="Proteomes" id="UP001353858">
    <property type="component" value="Unassembled WGS sequence"/>
</dbReference>
<protein>
    <submittedName>
        <fullName evidence="1">Uncharacterized protein</fullName>
    </submittedName>
</protein>
<dbReference type="AlphaFoldDB" id="A0AAN7PE27"/>